<reference evidence="1 2" key="1">
    <citation type="journal article" date="2022" name="Allergy">
        <title>Genome assembly and annotation of Periplaneta americana reveal a comprehensive cockroach allergen profile.</title>
        <authorList>
            <person name="Wang L."/>
            <person name="Xiong Q."/>
            <person name="Saelim N."/>
            <person name="Wang L."/>
            <person name="Nong W."/>
            <person name="Wan A.T."/>
            <person name="Shi M."/>
            <person name="Liu X."/>
            <person name="Cao Q."/>
            <person name="Hui J.H.L."/>
            <person name="Sookrung N."/>
            <person name="Leung T.F."/>
            <person name="Tungtrongchitr A."/>
            <person name="Tsui S.K.W."/>
        </authorList>
    </citation>
    <scope>NUCLEOTIDE SEQUENCE [LARGE SCALE GENOMIC DNA]</scope>
    <source>
        <strain evidence="1">PWHHKU_190912</strain>
    </source>
</reference>
<proteinExistence type="predicted"/>
<comment type="caution">
    <text evidence="1">The sequence shown here is derived from an EMBL/GenBank/DDBJ whole genome shotgun (WGS) entry which is preliminary data.</text>
</comment>
<name>A0ABQ8SJL7_PERAM</name>
<evidence type="ECO:0000313" key="2">
    <source>
        <dbReference type="Proteomes" id="UP001148838"/>
    </source>
</evidence>
<organism evidence="1 2">
    <name type="scientific">Periplaneta americana</name>
    <name type="common">American cockroach</name>
    <name type="synonym">Blatta americana</name>
    <dbReference type="NCBI Taxonomy" id="6978"/>
    <lineage>
        <taxon>Eukaryota</taxon>
        <taxon>Metazoa</taxon>
        <taxon>Ecdysozoa</taxon>
        <taxon>Arthropoda</taxon>
        <taxon>Hexapoda</taxon>
        <taxon>Insecta</taxon>
        <taxon>Pterygota</taxon>
        <taxon>Neoptera</taxon>
        <taxon>Polyneoptera</taxon>
        <taxon>Dictyoptera</taxon>
        <taxon>Blattodea</taxon>
        <taxon>Blattoidea</taxon>
        <taxon>Blattidae</taxon>
        <taxon>Blattinae</taxon>
        <taxon>Periplaneta</taxon>
    </lineage>
</organism>
<keyword evidence="2" id="KW-1185">Reference proteome</keyword>
<dbReference type="EMBL" id="JAJSOF020000025">
    <property type="protein sequence ID" value="KAJ4434354.1"/>
    <property type="molecule type" value="Genomic_DNA"/>
</dbReference>
<evidence type="ECO:0000313" key="1">
    <source>
        <dbReference type="EMBL" id="KAJ4434354.1"/>
    </source>
</evidence>
<accession>A0ABQ8SJL7</accession>
<gene>
    <name evidence="1" type="ORF">ANN_22913</name>
</gene>
<protein>
    <submittedName>
        <fullName evidence="1">Uncharacterized protein</fullName>
    </submittedName>
</protein>
<dbReference type="Proteomes" id="UP001148838">
    <property type="component" value="Unassembled WGS sequence"/>
</dbReference>
<sequence>MKRGENDSHVKLCMEESNKCRCMEKYEESQHPLIINKYTENKIPEKIAKLKNRRKEALKESTVTELTNKFKFGSFEGTSKEYYEIKLRNEGLPTRESLYELYKYFCKERDANIAHEERSEMTGKGLSREENSCDISSQTTVILPQQISVLLESISEPCMPVFINLETASQALVCGYLVRVMEEKTSFSSCINNASIPSTAAPLMGLIHKLDKGGLRYPKPDFVSLIITLQKFVESALPYCMKSAHLLQTITNYVLPSLEQCDILKCSNEESHQALVARIVLQKFVKPLLSNIGKRHTNKVFRFSGQVKPLSRKVLKL</sequence>